<gene>
    <name evidence="2" type="ORF">BURPS1710A_A0863</name>
</gene>
<protein>
    <submittedName>
        <fullName evidence="2">Uncharacterized protein</fullName>
    </submittedName>
</protein>
<reference evidence="3" key="1">
    <citation type="submission" date="2007-08" db="EMBL/GenBank/DDBJ databases">
        <title>Annotation of Burkholderia pseudomallei 1710a.</title>
        <authorList>
            <person name="Harkins D.M."/>
            <person name="DeShazer D."/>
            <person name="Woods D.E."/>
            <person name="Brinkac L.M."/>
            <person name="Brown K.A."/>
            <person name="Hung G.C."/>
            <person name="Tuanyok A."/>
            <person name="Zhang B."/>
            <person name="Nierman W.C."/>
        </authorList>
    </citation>
    <scope>NUCLEOTIDE SEQUENCE [LARGE SCALE GENOMIC DNA]</scope>
    <source>
        <strain evidence="3">1710a</strain>
    </source>
</reference>
<proteinExistence type="predicted"/>
<evidence type="ECO:0000256" key="1">
    <source>
        <dbReference type="SAM" id="MobiDB-lite"/>
    </source>
</evidence>
<reference evidence="2 3" key="2">
    <citation type="submission" date="2009-05" db="EMBL/GenBank/DDBJ databases">
        <authorList>
            <person name="Harkins D.M."/>
            <person name="DeShazer D."/>
            <person name="Woods D.E."/>
            <person name="Brinkac L.M."/>
            <person name="Brown K.A."/>
            <person name="Hung G.C."/>
            <person name="Tuanyok A."/>
            <person name="Zhang B."/>
            <person name="Nierman W.C."/>
        </authorList>
    </citation>
    <scope>NUCLEOTIDE SEQUENCE [LARGE SCALE GENOMIC DNA]</scope>
    <source>
        <strain evidence="2 3">1710a</strain>
    </source>
</reference>
<accession>A0A0E1W6P1</accession>
<evidence type="ECO:0000313" key="3">
    <source>
        <dbReference type="Proteomes" id="UP000001812"/>
    </source>
</evidence>
<dbReference type="Proteomes" id="UP000001812">
    <property type="component" value="Chromosome II"/>
</dbReference>
<name>A0A0E1W6P1_BURPE</name>
<evidence type="ECO:0000313" key="2">
    <source>
        <dbReference type="EMBL" id="EET05312.1"/>
    </source>
</evidence>
<organism evidence="2 3">
    <name type="scientific">Burkholderia pseudomallei 1710a</name>
    <dbReference type="NCBI Taxonomy" id="320371"/>
    <lineage>
        <taxon>Bacteria</taxon>
        <taxon>Pseudomonadati</taxon>
        <taxon>Pseudomonadota</taxon>
        <taxon>Betaproteobacteria</taxon>
        <taxon>Burkholderiales</taxon>
        <taxon>Burkholderiaceae</taxon>
        <taxon>Burkholderia</taxon>
        <taxon>pseudomallei group</taxon>
    </lineage>
</organism>
<dbReference type="AlphaFoldDB" id="A0A0E1W6P1"/>
<dbReference type="EMBL" id="CM000833">
    <property type="protein sequence ID" value="EET05312.1"/>
    <property type="molecule type" value="Genomic_DNA"/>
</dbReference>
<feature type="region of interest" description="Disordered" evidence="1">
    <location>
        <begin position="30"/>
        <end position="64"/>
    </location>
</feature>
<dbReference type="HOGENOM" id="CLU_2092197_0_0_4"/>
<sequence>MTAMGATAGATSESTVERLGGRAAGWASCRSGSVRHGAIERTRTGAGDAGRRATPPPPPRAPSRAVARTMSRAAESCLAWARVSAVQPSIGIGAFREAMRRRASRAGRVTPRVLFA</sequence>